<proteinExistence type="predicted"/>
<gene>
    <name evidence="4" type="ORF">BDK51DRAFT_33091</name>
</gene>
<feature type="transmembrane region" description="Helical" evidence="1">
    <location>
        <begin position="108"/>
        <end position="126"/>
    </location>
</feature>
<dbReference type="PANTHER" id="PTHR31685">
    <property type="entry name" value="INTEGRAL MEMBRANE PROTEIN (AFU_ORTHOLOGUE AFUA_6G12730)-RELATED"/>
    <property type="match status" value="1"/>
</dbReference>
<name>A0A4P9WMF2_9FUNG</name>
<dbReference type="InterPro" id="IPR018825">
    <property type="entry name" value="DUF2427"/>
</dbReference>
<sequence length="357" mass="39420">MVVVYAFIFPVGFLLARKKSTWHPPVQGVGTVLALIGYVLGHRQKNHFDPNNHHSQVTPAYRSGSGVNEATGQFTMAKWGDFGSFGFNWRLPTNPACFMWIATLGECAGHYLMGSAFIFYGAVYVLRQFGSRQSRWPMAVFDSVMVLFWGTFNVTELAWGRRWNHADMQHVSYGVMWMFGGGDCLLLYVFRPYRKRAHNPVSGLILAFTGIIMSNHAQPSPFSIKLHVSFGSLLMLGGCLRIVSLYIGGGLDLILGFFLILCGTLNMGGIWDAVGWAEASHIDPVSYCTVLAAIAFMILLNILGMLVIAKHGVPGAWDRDYEDATLPTVGLTTAGYASLADPRICTDGRFMPSRRPT</sequence>
<keyword evidence="1" id="KW-0812">Transmembrane</keyword>
<dbReference type="AlphaFoldDB" id="A0A4P9WMF2"/>
<dbReference type="Pfam" id="PF10355">
    <property type="entry name" value="Ytp1"/>
    <property type="match status" value="1"/>
</dbReference>
<dbReference type="OrthoDB" id="4137487at2759"/>
<feature type="transmembrane region" description="Helical" evidence="1">
    <location>
        <begin position="197"/>
        <end position="214"/>
    </location>
</feature>
<dbReference type="Proteomes" id="UP000269721">
    <property type="component" value="Unassembled WGS sequence"/>
</dbReference>
<feature type="domain" description="DUF2427" evidence="2">
    <location>
        <begin position="1"/>
        <end position="57"/>
    </location>
</feature>
<dbReference type="EMBL" id="KZ994155">
    <property type="protein sequence ID" value="RKO93662.1"/>
    <property type="molecule type" value="Genomic_DNA"/>
</dbReference>
<feature type="domain" description="Protein YTP1-like C-terminal" evidence="3">
    <location>
        <begin position="102"/>
        <end position="308"/>
    </location>
</feature>
<evidence type="ECO:0000313" key="4">
    <source>
        <dbReference type="EMBL" id="RKO93662.1"/>
    </source>
</evidence>
<dbReference type="Pfam" id="PF10348">
    <property type="entry name" value="DUF2427"/>
    <property type="match status" value="1"/>
</dbReference>
<keyword evidence="5" id="KW-1185">Reference proteome</keyword>
<keyword evidence="1" id="KW-1133">Transmembrane helix</keyword>
<accession>A0A4P9WMF2</accession>
<dbReference type="PANTHER" id="PTHR31685:SF2">
    <property type="entry name" value="PROTEIN YTP1"/>
    <property type="match status" value="1"/>
</dbReference>
<evidence type="ECO:0000259" key="3">
    <source>
        <dbReference type="Pfam" id="PF10355"/>
    </source>
</evidence>
<reference evidence="5" key="1">
    <citation type="journal article" date="2018" name="Nat. Microbiol.">
        <title>Leveraging single-cell genomics to expand the fungal tree of life.</title>
        <authorList>
            <person name="Ahrendt S.R."/>
            <person name="Quandt C.A."/>
            <person name="Ciobanu D."/>
            <person name="Clum A."/>
            <person name="Salamov A."/>
            <person name="Andreopoulos B."/>
            <person name="Cheng J.F."/>
            <person name="Woyke T."/>
            <person name="Pelin A."/>
            <person name="Henrissat B."/>
            <person name="Reynolds N.K."/>
            <person name="Benny G.L."/>
            <person name="Smith M.E."/>
            <person name="James T.Y."/>
            <person name="Grigoriev I.V."/>
        </authorList>
    </citation>
    <scope>NUCLEOTIDE SEQUENCE [LARGE SCALE GENOMIC DNA]</scope>
</reference>
<feature type="transmembrane region" description="Helical" evidence="1">
    <location>
        <begin position="253"/>
        <end position="271"/>
    </location>
</feature>
<feature type="transmembrane region" description="Helical" evidence="1">
    <location>
        <begin position="226"/>
        <end position="246"/>
    </location>
</feature>
<feature type="transmembrane region" description="Helical" evidence="1">
    <location>
        <begin position="291"/>
        <end position="309"/>
    </location>
</feature>
<dbReference type="InterPro" id="IPR018827">
    <property type="entry name" value="YTP1_C"/>
</dbReference>
<protein>
    <submittedName>
        <fullName evidence="4">Uncharacterized protein</fullName>
    </submittedName>
</protein>
<organism evidence="4 5">
    <name type="scientific">Blyttiomyces helicus</name>
    <dbReference type="NCBI Taxonomy" id="388810"/>
    <lineage>
        <taxon>Eukaryota</taxon>
        <taxon>Fungi</taxon>
        <taxon>Fungi incertae sedis</taxon>
        <taxon>Chytridiomycota</taxon>
        <taxon>Chytridiomycota incertae sedis</taxon>
        <taxon>Chytridiomycetes</taxon>
        <taxon>Chytridiomycetes incertae sedis</taxon>
        <taxon>Blyttiomyces</taxon>
    </lineage>
</organism>
<evidence type="ECO:0000259" key="2">
    <source>
        <dbReference type="Pfam" id="PF10348"/>
    </source>
</evidence>
<evidence type="ECO:0000313" key="5">
    <source>
        <dbReference type="Proteomes" id="UP000269721"/>
    </source>
</evidence>
<evidence type="ECO:0000256" key="1">
    <source>
        <dbReference type="SAM" id="Phobius"/>
    </source>
</evidence>
<feature type="transmembrane region" description="Helical" evidence="1">
    <location>
        <begin position="138"/>
        <end position="159"/>
    </location>
</feature>
<feature type="transmembrane region" description="Helical" evidence="1">
    <location>
        <begin position="171"/>
        <end position="190"/>
    </location>
</feature>
<keyword evidence="1" id="KW-0472">Membrane</keyword>